<evidence type="ECO:0000313" key="1">
    <source>
        <dbReference type="EMBL" id="MBX51706.1"/>
    </source>
</evidence>
<name>A0A2P2PAC4_RHIMU</name>
<accession>A0A2P2PAC4</accession>
<sequence length="29" mass="3500">MFIVISNFPHPFFITSSMRYCNEESNYQP</sequence>
<protein>
    <submittedName>
        <fullName evidence="1">Uncharacterized protein</fullName>
    </submittedName>
</protein>
<dbReference type="EMBL" id="GGEC01071222">
    <property type="protein sequence ID" value="MBX51706.1"/>
    <property type="molecule type" value="Transcribed_RNA"/>
</dbReference>
<proteinExistence type="predicted"/>
<organism evidence="1">
    <name type="scientific">Rhizophora mucronata</name>
    <name type="common">Asiatic mangrove</name>
    <dbReference type="NCBI Taxonomy" id="61149"/>
    <lineage>
        <taxon>Eukaryota</taxon>
        <taxon>Viridiplantae</taxon>
        <taxon>Streptophyta</taxon>
        <taxon>Embryophyta</taxon>
        <taxon>Tracheophyta</taxon>
        <taxon>Spermatophyta</taxon>
        <taxon>Magnoliopsida</taxon>
        <taxon>eudicotyledons</taxon>
        <taxon>Gunneridae</taxon>
        <taxon>Pentapetalae</taxon>
        <taxon>rosids</taxon>
        <taxon>fabids</taxon>
        <taxon>Malpighiales</taxon>
        <taxon>Rhizophoraceae</taxon>
        <taxon>Rhizophora</taxon>
    </lineage>
</organism>
<dbReference type="AlphaFoldDB" id="A0A2P2PAC4"/>
<reference evidence="1" key="1">
    <citation type="submission" date="2018-02" db="EMBL/GenBank/DDBJ databases">
        <title>Rhizophora mucronata_Transcriptome.</title>
        <authorList>
            <person name="Meera S.P."/>
            <person name="Sreeshan A."/>
            <person name="Augustine A."/>
        </authorList>
    </citation>
    <scope>NUCLEOTIDE SEQUENCE</scope>
    <source>
        <tissue evidence="1">Leaf</tissue>
    </source>
</reference>